<dbReference type="InterPro" id="IPR036770">
    <property type="entry name" value="Ankyrin_rpt-contain_sf"/>
</dbReference>
<dbReference type="PROSITE" id="PS50297">
    <property type="entry name" value="ANK_REP_REGION"/>
    <property type="match status" value="2"/>
</dbReference>
<dbReference type="SMART" id="SM00248">
    <property type="entry name" value="ANK"/>
    <property type="match status" value="3"/>
</dbReference>
<evidence type="ECO:0000313" key="4">
    <source>
        <dbReference type="EMBL" id="WIA19605.1"/>
    </source>
</evidence>
<evidence type="ECO:0000313" key="5">
    <source>
        <dbReference type="Proteomes" id="UP001244341"/>
    </source>
</evidence>
<name>A0ABY8UE97_TETOB</name>
<protein>
    <recommendedName>
        <fullName evidence="6">Ankyrin repeat domain-containing protein</fullName>
    </recommendedName>
</protein>
<dbReference type="Proteomes" id="UP001244341">
    <property type="component" value="Chromosome 11b"/>
</dbReference>
<dbReference type="PANTHER" id="PTHR24171:SF8">
    <property type="entry name" value="BRCA1-ASSOCIATED RING DOMAIN PROTEIN 1"/>
    <property type="match status" value="1"/>
</dbReference>
<reference evidence="4 5" key="1">
    <citation type="submission" date="2023-05" db="EMBL/GenBank/DDBJ databases">
        <title>A 100% complete, gapless, phased diploid assembly of the Scenedesmus obliquus UTEX 3031 genome.</title>
        <authorList>
            <person name="Biondi T.C."/>
            <person name="Hanschen E.R."/>
            <person name="Kwon T."/>
            <person name="Eng W."/>
            <person name="Kruse C.P.S."/>
            <person name="Koehler S.I."/>
            <person name="Kunde Y."/>
            <person name="Gleasner C.D."/>
            <person name="You Mak K.T."/>
            <person name="Polle J."/>
            <person name="Hovde B.T."/>
            <person name="Starkenburg S.R."/>
        </authorList>
    </citation>
    <scope>NUCLEOTIDE SEQUENCE [LARGE SCALE GENOMIC DNA]</scope>
    <source>
        <strain evidence="4 5">DOE0152z</strain>
    </source>
</reference>
<dbReference type="SUPFAM" id="SSF48403">
    <property type="entry name" value="Ankyrin repeat"/>
    <property type="match status" value="1"/>
</dbReference>
<evidence type="ECO:0000256" key="3">
    <source>
        <dbReference type="PROSITE-ProRule" id="PRU00023"/>
    </source>
</evidence>
<keyword evidence="2 3" id="KW-0040">ANK repeat</keyword>
<dbReference type="Gene3D" id="1.25.40.20">
    <property type="entry name" value="Ankyrin repeat-containing domain"/>
    <property type="match status" value="1"/>
</dbReference>
<sequence>MPSIKDAVGFTPLHWAVKCGDAAVVHQLLELGAPPSAAGPQDSTPLHWAAMGGHAAVMQQLLDRGADVAATTAYGSTPLQFAMFDSHFDAAARLLTAMEPTHADVAREVLSEFPKDAQAGVHMAFARLVSATRAVQRMQEQLDNDRQQRAADRAAAQELLVAACLKFRSAQAAEVDDAEEFFSAESSDDYA</sequence>
<dbReference type="Pfam" id="PF12796">
    <property type="entry name" value="Ank_2"/>
    <property type="match status" value="1"/>
</dbReference>
<evidence type="ECO:0008006" key="6">
    <source>
        <dbReference type="Google" id="ProtNLM"/>
    </source>
</evidence>
<feature type="repeat" description="ANK" evidence="3">
    <location>
        <begin position="8"/>
        <end position="40"/>
    </location>
</feature>
<accession>A0ABY8UE97</accession>
<dbReference type="EMBL" id="CP126218">
    <property type="protein sequence ID" value="WIA19605.1"/>
    <property type="molecule type" value="Genomic_DNA"/>
</dbReference>
<evidence type="ECO:0000256" key="1">
    <source>
        <dbReference type="ARBA" id="ARBA00022737"/>
    </source>
</evidence>
<dbReference type="PRINTS" id="PR01415">
    <property type="entry name" value="ANKYRIN"/>
</dbReference>
<proteinExistence type="predicted"/>
<dbReference type="PROSITE" id="PS50088">
    <property type="entry name" value="ANK_REPEAT"/>
    <property type="match status" value="2"/>
</dbReference>
<evidence type="ECO:0000256" key="2">
    <source>
        <dbReference type="ARBA" id="ARBA00023043"/>
    </source>
</evidence>
<organism evidence="4 5">
    <name type="scientific">Tetradesmus obliquus</name>
    <name type="common">Green alga</name>
    <name type="synonym">Acutodesmus obliquus</name>
    <dbReference type="NCBI Taxonomy" id="3088"/>
    <lineage>
        <taxon>Eukaryota</taxon>
        <taxon>Viridiplantae</taxon>
        <taxon>Chlorophyta</taxon>
        <taxon>core chlorophytes</taxon>
        <taxon>Chlorophyceae</taxon>
        <taxon>CS clade</taxon>
        <taxon>Sphaeropleales</taxon>
        <taxon>Scenedesmaceae</taxon>
        <taxon>Tetradesmus</taxon>
    </lineage>
</organism>
<keyword evidence="5" id="KW-1185">Reference proteome</keyword>
<feature type="repeat" description="ANK" evidence="3">
    <location>
        <begin position="41"/>
        <end position="73"/>
    </location>
</feature>
<dbReference type="PANTHER" id="PTHR24171">
    <property type="entry name" value="ANKYRIN REPEAT DOMAIN-CONTAINING PROTEIN 39-RELATED"/>
    <property type="match status" value="1"/>
</dbReference>
<keyword evidence="1" id="KW-0677">Repeat</keyword>
<gene>
    <name evidence="4" type="ORF">OEZ85_005543</name>
</gene>
<dbReference type="InterPro" id="IPR002110">
    <property type="entry name" value="Ankyrin_rpt"/>
</dbReference>